<reference evidence="2" key="1">
    <citation type="submission" date="2015-01" db="EMBL/GenBank/DDBJ databases">
        <authorList>
            <person name="Durling Mikael"/>
        </authorList>
    </citation>
    <scope>NUCLEOTIDE SEQUENCE</scope>
</reference>
<name>A0A0B7K1K3_BIOOC</name>
<sequence>MESCTQFCARLHKLIARTGSTPSRDELDSLLSDLKSDLPHGLSLGTFEELQSRSCPLCELALAAITHTVADVKRIAPDQAVDVVLFPEETGFRLSFPSRLGTQLLFVASEESQAASPDCARIIESSHISPGTISRWLHKCDSNHTNCVRPAVIGPDVPDTNVIAQVKPPSGADFFEEHTSNFRVLDLEARCIKRVALHARYVTLSYVWGQIPMFQLQRGNIKALETPGGLDLVLSGLPRTVQDAVDLVKSIGERYLWIDALCLIQDDMQDVNLGIELMNSIYSGSYFTLVAATGADSNAGLPGFQGTRASGFQIVKELVPGGMRMAVVHSIDWHLEKSTYSSRGWTMQELVLPRRTVIFINNQVYFRCHGANWSEEIWSDKCTSWLDPDDSNISRIPQIDEGRVISLWVYQKLCEDYSRRFLRNDGDALRATAGISRPLFAGMGTFGTEGLPAHLLDMFLLFVSPESRLRRRHEFASFSWSGWEGKILWPRENYVVYDERGNSSWNPENITKYFATKRLIEWAVWPRNQRIKKLSRPKPGKQTPLGILLQQFPLLFPYDQVSEKSNLIKSTVMVDYSVDPDRLGYYETKIEFPWLALNKPKAALPGRGEVKDQEATTEVGDKFRLIEKALESVNSQSEYDKLLAKFSITRDSIEMKCIRNWLASRQWTIRHFSQPVEPSFQQTIPCSTASTWQKEHYFFREPRHSIRSDENAKMQRQDTRARSIKARSAQPKLSLPGNTQTSHVLIPKFPPYCVLYFQSIVFNLVLGERPTTWTANRLSKADAMPADSHALDDIPLHSASGTLVGSLHPDNLDFLGSVGEKVQLVVVARCQTLTGKSALWQSSLIHDASGKALGGPWDLLWVMSITWVDGIAERRGIGQVLTQSLADTVGPRPEVKEILLG</sequence>
<accession>A0A0B7K1K3</accession>
<gene>
    <name evidence="2" type="ORF">BN869_000007311_1</name>
</gene>
<evidence type="ECO:0000259" key="1">
    <source>
        <dbReference type="Pfam" id="PF06985"/>
    </source>
</evidence>
<evidence type="ECO:0000313" key="2">
    <source>
        <dbReference type="EMBL" id="CEO51253.1"/>
    </source>
</evidence>
<feature type="domain" description="Heterokaryon incompatibility" evidence="1">
    <location>
        <begin position="201"/>
        <end position="349"/>
    </location>
</feature>
<protein>
    <recommendedName>
        <fullName evidence="1">Heterokaryon incompatibility domain-containing protein</fullName>
    </recommendedName>
</protein>
<dbReference type="PANTHER" id="PTHR33112:SF12">
    <property type="entry name" value="HETEROKARYON INCOMPATIBILITY DOMAIN-CONTAINING PROTEIN"/>
    <property type="match status" value="1"/>
</dbReference>
<organism evidence="2">
    <name type="scientific">Bionectria ochroleuca</name>
    <name type="common">Gliocladium roseum</name>
    <dbReference type="NCBI Taxonomy" id="29856"/>
    <lineage>
        <taxon>Eukaryota</taxon>
        <taxon>Fungi</taxon>
        <taxon>Dikarya</taxon>
        <taxon>Ascomycota</taxon>
        <taxon>Pezizomycotina</taxon>
        <taxon>Sordariomycetes</taxon>
        <taxon>Hypocreomycetidae</taxon>
        <taxon>Hypocreales</taxon>
        <taxon>Bionectriaceae</taxon>
        <taxon>Clonostachys</taxon>
    </lineage>
</organism>
<dbReference type="InterPro" id="IPR010730">
    <property type="entry name" value="HET"/>
</dbReference>
<dbReference type="AlphaFoldDB" id="A0A0B7K1K3"/>
<proteinExistence type="predicted"/>
<dbReference type="EMBL" id="CDPU01000022">
    <property type="protein sequence ID" value="CEO51253.1"/>
    <property type="molecule type" value="Genomic_DNA"/>
</dbReference>
<dbReference type="Pfam" id="PF06985">
    <property type="entry name" value="HET"/>
    <property type="match status" value="1"/>
</dbReference>
<dbReference type="PANTHER" id="PTHR33112">
    <property type="entry name" value="DOMAIN PROTEIN, PUTATIVE-RELATED"/>
    <property type="match status" value="1"/>
</dbReference>